<organism evidence="9 10">
    <name type="scientific">Hydrobacter penzbergensis</name>
    <dbReference type="NCBI Taxonomy" id="1235997"/>
    <lineage>
        <taxon>Bacteria</taxon>
        <taxon>Pseudomonadati</taxon>
        <taxon>Bacteroidota</taxon>
        <taxon>Chitinophagia</taxon>
        <taxon>Chitinophagales</taxon>
        <taxon>Chitinophagaceae</taxon>
        <taxon>Hydrobacter</taxon>
    </lineage>
</organism>
<dbReference type="PROSITE" id="PS51007">
    <property type="entry name" value="CYTC"/>
    <property type="match status" value="1"/>
</dbReference>
<proteinExistence type="predicted"/>
<evidence type="ECO:0000259" key="8">
    <source>
        <dbReference type="PROSITE" id="PS51007"/>
    </source>
</evidence>
<dbReference type="InterPro" id="IPR009056">
    <property type="entry name" value="Cyt_c-like_dom"/>
</dbReference>
<evidence type="ECO:0000256" key="2">
    <source>
        <dbReference type="ARBA" id="ARBA00022617"/>
    </source>
</evidence>
<keyword evidence="5 6" id="KW-0408">Iron</keyword>
<evidence type="ECO:0000256" key="5">
    <source>
        <dbReference type="ARBA" id="ARBA00023004"/>
    </source>
</evidence>
<dbReference type="Proteomes" id="UP000198711">
    <property type="component" value="Unassembled WGS sequence"/>
</dbReference>
<dbReference type="GO" id="GO:0009055">
    <property type="term" value="F:electron transfer activity"/>
    <property type="evidence" value="ECO:0007669"/>
    <property type="project" value="InterPro"/>
</dbReference>
<dbReference type="EMBL" id="FNNO01000005">
    <property type="protein sequence ID" value="SDW71702.1"/>
    <property type="molecule type" value="Genomic_DNA"/>
</dbReference>
<evidence type="ECO:0000313" key="9">
    <source>
        <dbReference type="EMBL" id="SDW71702.1"/>
    </source>
</evidence>
<evidence type="ECO:0000256" key="6">
    <source>
        <dbReference type="PIRSR" id="PIRSR602324-1"/>
    </source>
</evidence>
<accession>A0A8X8LD81</accession>
<dbReference type="Gene3D" id="1.10.760.10">
    <property type="entry name" value="Cytochrome c-like domain"/>
    <property type="match status" value="1"/>
</dbReference>
<dbReference type="PRINTS" id="PR00606">
    <property type="entry name" value="CYTCHROMECID"/>
</dbReference>
<feature type="signal peptide" evidence="7">
    <location>
        <begin position="1"/>
        <end position="19"/>
    </location>
</feature>
<gene>
    <name evidence="9" type="ORF">SAMN05444410_10582</name>
</gene>
<keyword evidence="7" id="KW-0732">Signal</keyword>
<keyword evidence="2 6" id="KW-0349">Heme</keyword>
<dbReference type="AlphaFoldDB" id="A0A8X8LD81"/>
<name>A0A8X8LD81_9BACT</name>
<evidence type="ECO:0000256" key="1">
    <source>
        <dbReference type="ARBA" id="ARBA00022448"/>
    </source>
</evidence>
<feature type="binding site" description="covalent" evidence="6">
    <location>
        <position position="61"/>
    </location>
    <ligand>
        <name>heme c</name>
        <dbReference type="ChEBI" id="CHEBI:61717"/>
    </ligand>
</feature>
<evidence type="ECO:0000256" key="7">
    <source>
        <dbReference type="SAM" id="SignalP"/>
    </source>
</evidence>
<feature type="binding site" description="covalent" evidence="6">
    <location>
        <position position="110"/>
    </location>
    <ligand>
        <name>heme c</name>
        <dbReference type="ChEBI" id="CHEBI:61717"/>
    </ligand>
</feature>
<dbReference type="GO" id="GO:0005506">
    <property type="term" value="F:iron ion binding"/>
    <property type="evidence" value="ECO:0007669"/>
    <property type="project" value="InterPro"/>
</dbReference>
<keyword evidence="10" id="KW-1185">Reference proteome</keyword>
<dbReference type="SUPFAM" id="SSF46626">
    <property type="entry name" value="Cytochrome c"/>
    <property type="match status" value="1"/>
</dbReference>
<keyword evidence="3 6" id="KW-0479">Metal-binding</keyword>
<reference evidence="9 10" key="1">
    <citation type="submission" date="2016-10" db="EMBL/GenBank/DDBJ databases">
        <authorList>
            <person name="Varghese N."/>
            <person name="Submissions S."/>
        </authorList>
    </citation>
    <scope>NUCLEOTIDE SEQUENCE [LARGE SCALE GENOMIC DNA]</scope>
    <source>
        <strain evidence="9 10">DSM 25353</strain>
    </source>
</reference>
<dbReference type="Pfam" id="PF00034">
    <property type="entry name" value="Cytochrom_C"/>
    <property type="match status" value="1"/>
</dbReference>
<evidence type="ECO:0000313" key="10">
    <source>
        <dbReference type="Proteomes" id="UP000198711"/>
    </source>
</evidence>
<dbReference type="GO" id="GO:0020037">
    <property type="term" value="F:heme binding"/>
    <property type="evidence" value="ECO:0007669"/>
    <property type="project" value="InterPro"/>
</dbReference>
<comment type="PTM">
    <text evidence="6">Binds 1 heme c group covalently per subunit.</text>
</comment>
<feature type="chain" id="PRO_5036473505" evidence="7">
    <location>
        <begin position="20"/>
        <end position="133"/>
    </location>
</feature>
<dbReference type="PROSITE" id="PS51257">
    <property type="entry name" value="PROKAR_LIPOPROTEIN"/>
    <property type="match status" value="1"/>
</dbReference>
<protein>
    <submittedName>
        <fullName evidence="9">Cytochrome c</fullName>
    </submittedName>
</protein>
<feature type="domain" description="Cytochrome c" evidence="8">
    <location>
        <begin position="47"/>
        <end position="132"/>
    </location>
</feature>
<keyword evidence="4" id="KW-0249">Electron transport</keyword>
<evidence type="ECO:0000256" key="3">
    <source>
        <dbReference type="ARBA" id="ARBA00022723"/>
    </source>
</evidence>
<dbReference type="InterPro" id="IPR036909">
    <property type="entry name" value="Cyt_c-like_dom_sf"/>
</dbReference>
<dbReference type="RefSeq" id="WP_092723348.1">
    <property type="nucleotide sequence ID" value="NZ_FNNO01000005.1"/>
</dbReference>
<keyword evidence="1" id="KW-0813">Transport</keyword>
<feature type="binding site" description="covalent" evidence="6">
    <location>
        <position position="65"/>
    </location>
    <ligand>
        <name>heme c</name>
        <dbReference type="ChEBI" id="CHEBI:61717"/>
    </ligand>
</feature>
<dbReference type="InterPro" id="IPR002324">
    <property type="entry name" value="Cyt_c_ID"/>
</dbReference>
<comment type="caution">
    <text evidence="9">The sequence shown here is derived from an EMBL/GenBank/DDBJ whole genome shotgun (WGS) entry which is preliminary data.</text>
</comment>
<evidence type="ECO:0000256" key="4">
    <source>
        <dbReference type="ARBA" id="ARBA00022982"/>
    </source>
</evidence>
<sequence length="133" mass="14241">MKKYYVAFAVLAAVMTACGGNDAKKEEKTTATTAAAPAATTDLSANPDYQKGLELVAKNDCLTCHKVSEKNIGPAYKDVATKYENTDANISMLASKVIKGGQGVWGTVPMTPHPQLSEADAQQIIKYIFLLKK</sequence>